<feature type="non-terminal residue" evidence="2">
    <location>
        <position position="152"/>
    </location>
</feature>
<reference evidence="2" key="1">
    <citation type="submission" date="2022-10" db="EMBL/GenBank/DDBJ databases">
        <title>Tapping the CABI collections for fungal endophytes: first genome assemblies for Collariella, Neodidymelliopsis, Ascochyta clinopodiicola, Didymella pomorum, Didymosphaeria variabile, Neocosmospora piperis and Neocucurbitaria cava.</title>
        <authorList>
            <person name="Hill R."/>
        </authorList>
    </citation>
    <scope>NUCLEOTIDE SEQUENCE</scope>
    <source>
        <strain evidence="2">IMI 355091</strain>
    </source>
</reference>
<name>A0A9W9CVK1_9PLEO</name>
<keyword evidence="3" id="KW-1185">Reference proteome</keyword>
<gene>
    <name evidence="2" type="ORF">N0V91_011412</name>
</gene>
<dbReference type="Proteomes" id="UP001140510">
    <property type="component" value="Unassembled WGS sequence"/>
</dbReference>
<protein>
    <submittedName>
        <fullName evidence="2">Uncharacterized protein</fullName>
    </submittedName>
</protein>
<evidence type="ECO:0000313" key="3">
    <source>
        <dbReference type="Proteomes" id="UP001140510"/>
    </source>
</evidence>
<proteinExistence type="predicted"/>
<dbReference type="OrthoDB" id="3690291at2759"/>
<dbReference type="AlphaFoldDB" id="A0A9W9CVK1"/>
<evidence type="ECO:0000313" key="2">
    <source>
        <dbReference type="EMBL" id="KAJ4390483.1"/>
    </source>
</evidence>
<organism evidence="2 3">
    <name type="scientific">Didymella pomorum</name>
    <dbReference type="NCBI Taxonomy" id="749634"/>
    <lineage>
        <taxon>Eukaryota</taxon>
        <taxon>Fungi</taxon>
        <taxon>Dikarya</taxon>
        <taxon>Ascomycota</taxon>
        <taxon>Pezizomycotina</taxon>
        <taxon>Dothideomycetes</taxon>
        <taxon>Pleosporomycetidae</taxon>
        <taxon>Pleosporales</taxon>
        <taxon>Pleosporineae</taxon>
        <taxon>Didymellaceae</taxon>
        <taxon>Didymella</taxon>
    </lineage>
</organism>
<feature type="compositionally biased region" description="Acidic residues" evidence="1">
    <location>
        <begin position="128"/>
        <end position="152"/>
    </location>
</feature>
<dbReference type="EMBL" id="JAPEVA010000313">
    <property type="protein sequence ID" value="KAJ4390483.1"/>
    <property type="molecule type" value="Genomic_DNA"/>
</dbReference>
<comment type="caution">
    <text evidence="2">The sequence shown here is derived from an EMBL/GenBank/DDBJ whole genome shotgun (WGS) entry which is preliminary data.</text>
</comment>
<evidence type="ECO:0000256" key="1">
    <source>
        <dbReference type="SAM" id="MobiDB-lite"/>
    </source>
</evidence>
<sequence>MARKLTPRKHRLFNVCWAARMIIWKAQQASKTSVVGMPAVMYINRRELGNTTSEKPLNAQQTGKMMVKYSNVWLEIIVYVWWTHELPVVKPSDSKEEVEGKRPPYHFSARQYVCIERMKMAAGHDREEDWLDGIASDDDDDDDRLDEEQDEA</sequence>
<feature type="region of interest" description="Disordered" evidence="1">
    <location>
        <begin position="127"/>
        <end position="152"/>
    </location>
</feature>
<accession>A0A9W9CVK1</accession>